<evidence type="ECO:0000259" key="2">
    <source>
        <dbReference type="Pfam" id="PF17866"/>
    </source>
</evidence>
<dbReference type="SUPFAM" id="SSF52540">
    <property type="entry name" value="P-loop containing nucleoside triphosphate hydrolases"/>
    <property type="match status" value="2"/>
</dbReference>
<dbReference type="Proteomes" id="UP001500665">
    <property type="component" value="Unassembled WGS sequence"/>
</dbReference>
<dbReference type="RefSeq" id="WP_344246399.1">
    <property type="nucleotide sequence ID" value="NZ_BAAAHH010000047.1"/>
</dbReference>
<feature type="region of interest" description="Disordered" evidence="1">
    <location>
        <begin position="454"/>
        <end position="604"/>
    </location>
</feature>
<protein>
    <recommendedName>
        <fullName evidence="2">CbbX AAA lid domain-containing protein</fullName>
    </recommendedName>
</protein>
<accession>A0ABN1RXT5</accession>
<feature type="domain" description="CbbX AAA lid" evidence="2">
    <location>
        <begin position="1318"/>
        <end position="1374"/>
    </location>
</feature>
<dbReference type="PANTHER" id="PTHR43392">
    <property type="entry name" value="AAA-TYPE ATPASE FAMILY PROTEIN / ANKYRIN REPEAT FAMILY PROTEIN"/>
    <property type="match status" value="1"/>
</dbReference>
<feature type="region of interest" description="Disordered" evidence="1">
    <location>
        <begin position="624"/>
        <end position="675"/>
    </location>
</feature>
<evidence type="ECO:0000313" key="3">
    <source>
        <dbReference type="EMBL" id="GAA0966986.1"/>
    </source>
</evidence>
<gene>
    <name evidence="3" type="ORF">GCM10009550_70330</name>
</gene>
<dbReference type="EMBL" id="BAAAHH010000047">
    <property type="protein sequence ID" value="GAA0966986.1"/>
    <property type="molecule type" value="Genomic_DNA"/>
</dbReference>
<dbReference type="Gene3D" id="3.40.50.300">
    <property type="entry name" value="P-loop containing nucleotide triphosphate hydrolases"/>
    <property type="match status" value="1"/>
</dbReference>
<organism evidence="3 4">
    <name type="scientific">Actinocorallia libanotica</name>
    <dbReference type="NCBI Taxonomy" id="46162"/>
    <lineage>
        <taxon>Bacteria</taxon>
        <taxon>Bacillati</taxon>
        <taxon>Actinomycetota</taxon>
        <taxon>Actinomycetes</taxon>
        <taxon>Streptosporangiales</taxon>
        <taxon>Thermomonosporaceae</taxon>
        <taxon>Actinocorallia</taxon>
    </lineage>
</organism>
<name>A0ABN1RXT5_9ACTN</name>
<evidence type="ECO:0000313" key="4">
    <source>
        <dbReference type="Proteomes" id="UP001500665"/>
    </source>
</evidence>
<dbReference type="Pfam" id="PF17866">
    <property type="entry name" value="AAA_lid_6"/>
    <property type="match status" value="1"/>
</dbReference>
<reference evidence="3 4" key="1">
    <citation type="journal article" date="2019" name="Int. J. Syst. Evol. Microbiol.">
        <title>The Global Catalogue of Microorganisms (GCM) 10K type strain sequencing project: providing services to taxonomists for standard genome sequencing and annotation.</title>
        <authorList>
            <consortium name="The Broad Institute Genomics Platform"/>
            <consortium name="The Broad Institute Genome Sequencing Center for Infectious Disease"/>
            <person name="Wu L."/>
            <person name="Ma J."/>
        </authorList>
    </citation>
    <scope>NUCLEOTIDE SEQUENCE [LARGE SCALE GENOMIC DNA]</scope>
    <source>
        <strain evidence="3 4">JCM 10696</strain>
    </source>
</reference>
<proteinExistence type="predicted"/>
<keyword evidence="4" id="KW-1185">Reference proteome</keyword>
<feature type="compositionally biased region" description="Low complexity" evidence="1">
    <location>
        <begin position="525"/>
        <end position="546"/>
    </location>
</feature>
<dbReference type="InterPro" id="IPR041627">
    <property type="entry name" value="AAA_lid_6"/>
</dbReference>
<comment type="caution">
    <text evidence="3">The sequence shown here is derived from an EMBL/GenBank/DDBJ whole genome shotgun (WGS) entry which is preliminary data.</text>
</comment>
<dbReference type="InterPro" id="IPR050773">
    <property type="entry name" value="CbxX/CfxQ_RuBisCO_ESX"/>
</dbReference>
<evidence type="ECO:0000256" key="1">
    <source>
        <dbReference type="SAM" id="MobiDB-lite"/>
    </source>
</evidence>
<sequence>MAWGPGDSRQEDLFDAAEREIKAVVSASWWPTAQAEQREHAVAGRVIELPDATQWLFGAWARWYRKHPGDNQWYLCPPPYASSVRRSGRTADGVSGLPPHVIPLGPDFEAAAPAALPFIGADLSPLTARIRATVESAAALPPGDFPRPENPPRWLAEFAPAAPNTVAACWGVMLWCASAPVFDAQRDPDLLALWEPYRAAPLPRIEGPRWLTPPTLEELVSLYAERLRAHQVQAAVVILRTMWATASALRDEPRFTARADALLAILNATLADPQQDYGALPHGDAAVAQLWVTRCPPNLSPGLRAESSPGDGFRHLFYDLAHCLVPAAGEPGDPTFVEPRLIAAALLAADLAIVRQDLVTEVTRWLDPELRFTAQAMITQPGHPLRRRFWPIDQRLPPQLRDGTAAGREELLAVLYAVALGWCRLGGGIPARPRGFPAPVAVLAELIGLERATATTPATPPPPPPQQWGALQQGAPQQGMPQQGALQQGAPQQGMPHPGASQQGAPQQAPQQWGAQQPPVPPGPQQQAPQQQPVQGQPWGTQPPGQHTARAEFGPDGQLVLPGQDARPADAGAPGEQAQFAQQDAPYQTGPRRPAAQRGPTAVELAQQAGKAFGKAWDRARKLGGRLLGGGPQADVRSTGPLGFDRPDGPRQPPMPALGGEAPAQSGPPVPEHGTRIMSETMVGDFLDYAPLPSRPVDDIAPPARTPGEVPTVTRRGVTFVHGSEDDAAAFLDALPVPGIAFEATQIARRPGPSASGPPATMLDQSAAALLEAAGAPASFDPQATMLDPGTGAAAEDSTLPDQGFDPQATMLDQGAGRPASPHGPGRAGTPPVDPHATMLDQGAGGPASPHGPAQGRGAGGPGQGGAPPVDPYATMLDQGAVRPREPQGQGGGRPVDPHATMLDQGAGRPVDPHGTVPGGPAGPAAVSVLLVGAPHTGQRRFARMIAGVVGDGRLRVVDAEELRGLALERLATVFDEGGPGAPVLLLERLDAALLDSPDPQVFLRTLRTVRTRARVPMVTTCDPRSFRRFAQEHPELERVFRVFHLPELRDVEERTTLLRVLADERRASLDTVAWDTAREDLARLRGPGDLTGARLVEAYLDRAHQRALGRGGGARDRVVLQAADFAGVPETIEPALRPAGDVDGYLETLHQMIGLAEVKAEVDRLAAEADTPVNLVFEGPPGTGKATVAGIIGGIFGALGVLPSGHLIQCRPEHLLGRDGLETELRTAAMVQQAEGGLLLVQRAEELTPEAVAELFRGFREHPYQLVLTGRDLGGFLRANPDIEATFVKLDFVPPTDRELVQLFTKLAEAKLYVVEEELRVELMTRIARSREDEEFAYGRTVQRWFDETVARQARRLAGLVGADAMTAARLTTRDLPESNLERVLGELNQTLRGGPEH</sequence>
<dbReference type="Gene3D" id="1.10.8.60">
    <property type="match status" value="1"/>
</dbReference>
<feature type="compositionally biased region" description="Gly residues" evidence="1">
    <location>
        <begin position="855"/>
        <end position="866"/>
    </location>
</feature>
<dbReference type="PANTHER" id="PTHR43392:SF2">
    <property type="entry name" value="AAA-TYPE ATPASE FAMILY PROTEIN _ ANKYRIN REPEAT FAMILY PROTEIN"/>
    <property type="match status" value="1"/>
</dbReference>
<dbReference type="InterPro" id="IPR027417">
    <property type="entry name" value="P-loop_NTPase"/>
</dbReference>
<feature type="compositionally biased region" description="Low complexity" evidence="1">
    <location>
        <begin position="467"/>
        <end position="517"/>
    </location>
</feature>
<feature type="region of interest" description="Disordered" evidence="1">
    <location>
        <begin position="780"/>
        <end position="912"/>
    </location>
</feature>